<dbReference type="InterPro" id="IPR053066">
    <property type="entry name" value="ADGR_G7"/>
</dbReference>
<evidence type="ECO:0000256" key="6">
    <source>
        <dbReference type="SAM" id="MobiDB-lite"/>
    </source>
</evidence>
<feature type="transmembrane region" description="Helical" evidence="7">
    <location>
        <begin position="303"/>
        <end position="325"/>
    </location>
</feature>
<evidence type="ECO:0000256" key="5">
    <source>
        <dbReference type="ARBA" id="ARBA00023157"/>
    </source>
</evidence>
<reference evidence="10" key="1">
    <citation type="submission" date="2022-11" db="EMBL/GenBank/DDBJ databases">
        <title>Centuries of genome instability and evolution in soft-shell clam transmissible cancer (bioRxiv).</title>
        <authorList>
            <person name="Hart S.F.M."/>
            <person name="Yonemitsu M.A."/>
            <person name="Giersch R.M."/>
            <person name="Beal B.F."/>
            <person name="Arriagada G."/>
            <person name="Davis B.W."/>
            <person name="Ostrander E.A."/>
            <person name="Goff S.P."/>
            <person name="Metzger M.J."/>
        </authorList>
    </citation>
    <scope>NUCLEOTIDE SEQUENCE</scope>
    <source>
        <strain evidence="10">MELC-2E11</strain>
        <tissue evidence="10">Siphon/mantle</tissue>
    </source>
</reference>
<dbReference type="CDD" id="cd00037">
    <property type="entry name" value="CLECT"/>
    <property type="match status" value="1"/>
</dbReference>
<feature type="domain" description="G-protein coupled receptors family 2 profile 2" evidence="9">
    <location>
        <begin position="596"/>
        <end position="782"/>
    </location>
</feature>
<dbReference type="PROSITE" id="PS50261">
    <property type="entry name" value="G_PROTEIN_RECEP_F2_4"/>
    <property type="match status" value="1"/>
</dbReference>
<dbReference type="Proteomes" id="UP001164746">
    <property type="component" value="Chromosome 7"/>
</dbReference>
<feature type="domain" description="GAIN-B" evidence="8">
    <location>
        <begin position="470"/>
        <end position="612"/>
    </location>
</feature>
<feature type="region of interest" description="Disordered" evidence="6">
    <location>
        <begin position="800"/>
        <end position="826"/>
    </location>
</feature>
<evidence type="ECO:0000259" key="9">
    <source>
        <dbReference type="PROSITE" id="PS50261"/>
    </source>
</evidence>
<organism evidence="10 11">
    <name type="scientific">Mya arenaria</name>
    <name type="common">Soft-shell clam</name>
    <dbReference type="NCBI Taxonomy" id="6604"/>
    <lineage>
        <taxon>Eukaryota</taxon>
        <taxon>Metazoa</taxon>
        <taxon>Spiralia</taxon>
        <taxon>Lophotrochozoa</taxon>
        <taxon>Mollusca</taxon>
        <taxon>Bivalvia</taxon>
        <taxon>Autobranchia</taxon>
        <taxon>Heteroconchia</taxon>
        <taxon>Euheterodonta</taxon>
        <taxon>Imparidentia</taxon>
        <taxon>Neoheterodontei</taxon>
        <taxon>Myida</taxon>
        <taxon>Myoidea</taxon>
        <taxon>Myidae</taxon>
        <taxon>Mya</taxon>
    </lineage>
</organism>
<dbReference type="InterPro" id="IPR000832">
    <property type="entry name" value="GPCR_2_secretin-like"/>
</dbReference>
<gene>
    <name evidence="10" type="ORF">MAR_035386</name>
</gene>
<feature type="transmembrane region" description="Helical" evidence="7">
    <location>
        <begin position="684"/>
        <end position="707"/>
    </location>
</feature>
<keyword evidence="2 7" id="KW-0812">Transmembrane</keyword>
<dbReference type="InterPro" id="IPR000203">
    <property type="entry name" value="GPS"/>
</dbReference>
<protein>
    <submittedName>
        <fullName evidence="10">AGRG2-like protein</fullName>
    </submittedName>
</protein>
<proteinExistence type="predicted"/>
<keyword evidence="5" id="KW-1015">Disulfide bond</keyword>
<evidence type="ECO:0000256" key="4">
    <source>
        <dbReference type="ARBA" id="ARBA00023136"/>
    </source>
</evidence>
<dbReference type="Gene3D" id="3.10.100.10">
    <property type="entry name" value="Mannose-Binding Protein A, subunit A"/>
    <property type="match status" value="1"/>
</dbReference>
<dbReference type="Pfam" id="PF00002">
    <property type="entry name" value="7tm_2"/>
    <property type="match status" value="1"/>
</dbReference>
<evidence type="ECO:0000259" key="8">
    <source>
        <dbReference type="PROSITE" id="PS50221"/>
    </source>
</evidence>
<dbReference type="CDD" id="cd15040">
    <property type="entry name" value="7tmB2_Adhesion"/>
    <property type="match status" value="1"/>
</dbReference>
<evidence type="ECO:0000313" key="11">
    <source>
        <dbReference type="Proteomes" id="UP001164746"/>
    </source>
</evidence>
<evidence type="ECO:0000256" key="7">
    <source>
        <dbReference type="SAM" id="Phobius"/>
    </source>
</evidence>
<evidence type="ECO:0000256" key="2">
    <source>
        <dbReference type="ARBA" id="ARBA00022692"/>
    </source>
</evidence>
<evidence type="ECO:0000256" key="1">
    <source>
        <dbReference type="ARBA" id="ARBA00004141"/>
    </source>
</evidence>
<feature type="transmembrane region" description="Helical" evidence="7">
    <location>
        <begin position="642"/>
        <end position="664"/>
    </location>
</feature>
<dbReference type="InterPro" id="IPR016186">
    <property type="entry name" value="C-type_lectin-like/link_sf"/>
</dbReference>
<keyword evidence="4 7" id="KW-0472">Membrane</keyword>
<dbReference type="PROSITE" id="PS50221">
    <property type="entry name" value="GAIN_B"/>
    <property type="match status" value="1"/>
</dbReference>
<dbReference type="PRINTS" id="PR00249">
    <property type="entry name" value="GPCRSECRETIN"/>
</dbReference>
<dbReference type="SMART" id="SM00303">
    <property type="entry name" value="GPS"/>
    <property type="match status" value="1"/>
</dbReference>
<dbReference type="SUPFAM" id="SSF56436">
    <property type="entry name" value="C-type lectin-like"/>
    <property type="match status" value="1"/>
</dbReference>
<evidence type="ECO:0000313" key="10">
    <source>
        <dbReference type="EMBL" id="WAR10310.1"/>
    </source>
</evidence>
<dbReference type="PANTHER" id="PTHR47767">
    <property type="entry name" value="ADHESION G PROTEIN-COUPLED RECEPTOR G7"/>
    <property type="match status" value="1"/>
</dbReference>
<feature type="transmembrane region" description="Helical" evidence="7">
    <location>
        <begin position="758"/>
        <end position="780"/>
    </location>
</feature>
<feature type="transmembrane region" description="Helical" evidence="7">
    <location>
        <begin position="602"/>
        <end position="622"/>
    </location>
</feature>
<keyword evidence="3 7" id="KW-1133">Transmembrane helix</keyword>
<feature type="transmembrane region" description="Helical" evidence="7">
    <location>
        <begin position="728"/>
        <end position="752"/>
    </location>
</feature>
<accession>A0ABY7EJZ5</accession>
<feature type="compositionally biased region" description="Polar residues" evidence="6">
    <location>
        <begin position="812"/>
        <end position="826"/>
    </location>
</feature>
<dbReference type="InterPro" id="IPR017981">
    <property type="entry name" value="GPCR_2-like_7TM"/>
</dbReference>
<dbReference type="InterPro" id="IPR057244">
    <property type="entry name" value="GAIN_B"/>
</dbReference>
<dbReference type="InterPro" id="IPR016187">
    <property type="entry name" value="CTDL_fold"/>
</dbReference>
<evidence type="ECO:0000256" key="3">
    <source>
        <dbReference type="ARBA" id="ARBA00022989"/>
    </source>
</evidence>
<keyword evidence="11" id="KW-1185">Reference proteome</keyword>
<sequence>MDSKSPEYEREECTFYSSVLEFRTNSWNWARDQPDPTQGECGRTVLGKQQIVDSAHFEFNGAINVSLADCSLSLPFICKKQTVEVVVKAAHFCEDNWYGNQYVPVCYQIFKEPLPFQDALASCESHDGSLALASTTFERKMISAVFTYYESTDTYVANKNVDQLWVNQTNSTTPCSAYFRNLTNVVSDRNCDESNMYICTKSTRFLGYANFEIGGPYLDQDELLEYSPFTRLTLYGKTDRALNEGEVGFVQTYASLKDSTNWIINGNVDSYPDTYYFVTHSNPKNAPYYINVSLPVWKITDNFFYNFIMLSTGIGHIYIYIYIAYIDFWQTAFENTGLLPMPIIHEFNLLKDKDRLSEINAYTGEMYGSSILPAGLEGIAKDFRGTIESVSTRTLKMRIFVAPTDSRNASTDLEQVVLQIVKEHLRTSARKIKHLLPPNVKTIFDEQNFKQILYNTVNLTDPRFIRDFIASEIWDQNGFGDLIIGINLSNTTAITIDKDSLSSVKRPDDVDIPTAVAAIYLDENLVKVAAARLTKNGRDIVQLGNDSVTIVFQVFEDHNNPVCSYWDYYADEGAGGWRTDGCSMTSYVNNTVVCKCNHLTNFAVLIALLHYFILVSFMWMLVEGILQYLRFVKVLGTYVPKFMMKTMILAWGIPLIPVIIVLAMDYDMYYGGKGYCWLSETPLLYAFIIPIAVVIFANLIVFTLVMCKFLRRKTNIMISNQSELNMAFLHFQAALSIFVILGLTWVFGFMTVDDTRIVFHYLFAIFNAFQGLFVFFFFTLREKKVRNAWRKLCCPRSVYKSTTSSDEHKGKTTNSDTKSTDLVGNS</sequence>
<comment type="subcellular location">
    <subcellularLocation>
        <location evidence="1">Membrane</location>
        <topology evidence="1">Multi-pass membrane protein</topology>
    </subcellularLocation>
</comment>
<dbReference type="Gene3D" id="1.20.1070.10">
    <property type="entry name" value="Rhodopsin 7-helix transmembrane proteins"/>
    <property type="match status" value="1"/>
</dbReference>
<dbReference type="EMBL" id="CP111018">
    <property type="protein sequence ID" value="WAR10310.1"/>
    <property type="molecule type" value="Genomic_DNA"/>
</dbReference>
<name>A0ABY7EJZ5_MYAAR</name>
<dbReference type="PANTHER" id="PTHR47767:SF1">
    <property type="entry name" value="ADHESION G PROTEIN-COUPLED RECEPTOR G7"/>
    <property type="match status" value="1"/>
</dbReference>